<keyword evidence="13" id="KW-0472">Membrane</keyword>
<evidence type="ECO:0000256" key="7">
    <source>
        <dbReference type="ARBA" id="ARBA00022723"/>
    </source>
</evidence>
<evidence type="ECO:0000256" key="1">
    <source>
        <dbReference type="ARBA" id="ARBA00001971"/>
    </source>
</evidence>
<evidence type="ECO:0000256" key="5">
    <source>
        <dbReference type="ARBA" id="ARBA00010617"/>
    </source>
</evidence>
<dbReference type="PaxDb" id="7159-AAEL009699-PA"/>
<dbReference type="Proteomes" id="UP000682892">
    <property type="component" value="Unassembled WGS sequence"/>
</dbReference>
<evidence type="ECO:0000256" key="10">
    <source>
        <dbReference type="ARBA" id="ARBA00023002"/>
    </source>
</evidence>
<name>Q16V34_AEDAE</name>
<dbReference type="GO" id="GO:0016705">
    <property type="term" value="F:oxidoreductase activity, acting on paired donors, with incorporation or reduction of molecular oxygen"/>
    <property type="evidence" value="ECO:0007669"/>
    <property type="project" value="InterPro"/>
</dbReference>
<reference evidence="14" key="1">
    <citation type="submission" date="2005-10" db="EMBL/GenBank/DDBJ databases">
        <authorList>
            <person name="Loftus B.J."/>
            <person name="Nene V.M."/>
            <person name="Hannick L.I."/>
            <person name="Bidwell S."/>
            <person name="Haas B."/>
            <person name="Amedeo P."/>
            <person name="Orvis J."/>
            <person name="Wortman J.R."/>
            <person name="White O.R."/>
            <person name="Salzberg S."/>
            <person name="Shumway M."/>
            <person name="Koo H."/>
            <person name="Zhao Y."/>
            <person name="Holmes M."/>
            <person name="Miller J."/>
            <person name="Schatz M."/>
            <person name="Pop M."/>
            <person name="Pai G."/>
            <person name="Utterback T."/>
            <person name="Rogers Y.-H."/>
            <person name="Kravitz S."/>
            <person name="Fraser C.M."/>
        </authorList>
    </citation>
    <scope>NUCLEOTIDE SEQUENCE</scope>
    <source>
        <strain evidence="14">Liverpool</strain>
    </source>
</reference>
<reference evidence="14" key="2">
    <citation type="journal article" date="2007" name="Science">
        <title>Genome sequence of Aedes aegypti, a major arbovirus vector.</title>
        <authorList>
            <person name="Nene V."/>
            <person name="Wortman J.R."/>
            <person name="Lawson D."/>
            <person name="Haas B."/>
            <person name="Kodira C."/>
            <person name="Tu Z.J."/>
            <person name="Loftus B."/>
            <person name="Xi Z."/>
            <person name="Megy K."/>
            <person name="Grabherr M."/>
            <person name="Ren Q."/>
            <person name="Zdobnov E.M."/>
            <person name="Lobo N.F."/>
            <person name="Campbell K.S."/>
            <person name="Brown S.E."/>
            <person name="Bonaldo M.F."/>
            <person name="Zhu J."/>
            <person name="Sinkins S.P."/>
            <person name="Hogenkamp D.G."/>
            <person name="Amedeo P."/>
            <person name="Arensburger P."/>
            <person name="Atkinson P.W."/>
            <person name="Bidwell S."/>
            <person name="Biedler J."/>
            <person name="Birney E."/>
            <person name="Bruggner R.V."/>
            <person name="Costas J."/>
            <person name="Coy M.R."/>
            <person name="Crabtree J."/>
            <person name="Crawford M."/>
            <person name="Debruyn B."/>
            <person name="Decaprio D."/>
            <person name="Eiglmeier K."/>
            <person name="Eisenstadt E."/>
            <person name="El-Dorry H."/>
            <person name="Gelbart W.M."/>
            <person name="Gomes S.L."/>
            <person name="Hammond M."/>
            <person name="Hannick L.I."/>
            <person name="Hogan J.R."/>
            <person name="Holmes M.H."/>
            <person name="Jaffe D."/>
            <person name="Johnston J.S."/>
            <person name="Kennedy R.C."/>
            <person name="Koo H."/>
            <person name="Kravitz S."/>
            <person name="Kriventseva E.V."/>
            <person name="Kulp D."/>
            <person name="Labutti K."/>
            <person name="Lee E."/>
            <person name="Li S."/>
            <person name="Lovin D.D."/>
            <person name="Mao C."/>
            <person name="Mauceli E."/>
            <person name="Menck C.F."/>
            <person name="Miller J.R."/>
            <person name="Montgomery P."/>
            <person name="Mori A."/>
            <person name="Nascimento A.L."/>
            <person name="Naveira H.F."/>
            <person name="Nusbaum C."/>
            <person name="O'leary S."/>
            <person name="Orvis J."/>
            <person name="Pertea M."/>
            <person name="Quesneville H."/>
            <person name="Reidenbach K.R."/>
            <person name="Rogers Y.H."/>
            <person name="Roth C.W."/>
            <person name="Schneider J.R."/>
            <person name="Schatz M."/>
            <person name="Shumway M."/>
            <person name="Stanke M."/>
            <person name="Stinson E.O."/>
            <person name="Tubio J.M."/>
            <person name="Vanzee J.P."/>
            <person name="Verjovski-Almeida S."/>
            <person name="Werner D."/>
            <person name="White O."/>
            <person name="Wyder S."/>
            <person name="Zeng Q."/>
            <person name="Zhao Q."/>
            <person name="Zhao Y."/>
            <person name="Hill C.A."/>
            <person name="Raikhel A.S."/>
            <person name="Soares M.B."/>
            <person name="Knudson D.L."/>
            <person name="Lee N.H."/>
            <person name="Galagan J."/>
            <person name="Salzberg S.L."/>
            <person name="Paulsen I.T."/>
            <person name="Dimopoulos G."/>
            <person name="Collins F.H."/>
            <person name="Birren B."/>
            <person name="Fraser-Liggett C.M."/>
            <person name="Severson D.W."/>
        </authorList>
    </citation>
    <scope>NUCLEOTIDE SEQUENCE [LARGE SCALE GENOMIC DNA]</scope>
    <source>
        <strain evidence="14">Liverpool</strain>
    </source>
</reference>
<evidence type="ECO:0000256" key="9">
    <source>
        <dbReference type="ARBA" id="ARBA00022848"/>
    </source>
</evidence>
<dbReference type="GO" id="GO:0005506">
    <property type="term" value="F:iron ion binding"/>
    <property type="evidence" value="ECO:0007669"/>
    <property type="project" value="InterPro"/>
</dbReference>
<comment type="subcellular location">
    <subcellularLocation>
        <location evidence="4">Endoplasmic reticulum membrane</location>
        <topology evidence="4">Peripheral membrane protein</topology>
    </subcellularLocation>
    <subcellularLocation>
        <location evidence="3">Microsome membrane</location>
        <topology evidence="3">Peripheral membrane protein</topology>
    </subcellularLocation>
</comment>
<dbReference type="EMBL" id="CH477605">
    <property type="protein sequence ID" value="EAT38394.1"/>
    <property type="molecule type" value="Genomic_DNA"/>
</dbReference>
<comment type="function">
    <text evidence="2">May be involved in the metabolism of insect hormones and in the breakdown of synthetic insecticides.</text>
</comment>
<evidence type="ECO:0000256" key="13">
    <source>
        <dbReference type="ARBA" id="ARBA00023136"/>
    </source>
</evidence>
<keyword evidence="8" id="KW-0256">Endoplasmic reticulum</keyword>
<comment type="similarity">
    <text evidence="5">Belongs to the cytochrome P450 family.</text>
</comment>
<keyword evidence="6" id="KW-0349">Heme</keyword>
<dbReference type="InterPro" id="IPR050476">
    <property type="entry name" value="Insect_CytP450_Detox"/>
</dbReference>
<sequence length="142" mass="16357">MMRAMPTLAEKLGVDLLDAEAAKYFKGMILENMKQRKAHGIIRNDMIHMLMEVRKEALKHEMDEQDTKDAGFATVEESQVGKSTHSRIWKDNELVAQCFIFFVAGFDTVSTGLTFLAYELALNPEIQQRLYEEIMEKKIQIL</sequence>
<dbReference type="Pfam" id="PF00067">
    <property type="entry name" value="p450"/>
    <property type="match status" value="1"/>
</dbReference>
<evidence type="ECO:0000313" key="14">
    <source>
        <dbReference type="EMBL" id="EAT38394.1"/>
    </source>
</evidence>
<dbReference type="SUPFAM" id="SSF48264">
    <property type="entry name" value="Cytochrome P450"/>
    <property type="match status" value="1"/>
</dbReference>
<evidence type="ECO:0000313" key="15">
    <source>
        <dbReference type="Proteomes" id="UP000682892"/>
    </source>
</evidence>
<dbReference type="GO" id="GO:0005789">
    <property type="term" value="C:endoplasmic reticulum membrane"/>
    <property type="evidence" value="ECO:0007669"/>
    <property type="project" value="UniProtKB-SubCell"/>
</dbReference>
<dbReference type="PANTHER" id="PTHR24292">
    <property type="entry name" value="CYTOCHROME P450"/>
    <property type="match status" value="1"/>
</dbReference>
<dbReference type="GO" id="GO:0004497">
    <property type="term" value="F:monooxygenase activity"/>
    <property type="evidence" value="ECO:0007669"/>
    <property type="project" value="UniProtKB-KW"/>
</dbReference>
<dbReference type="eggNOG" id="KOG0158">
    <property type="taxonomic scope" value="Eukaryota"/>
</dbReference>
<accession>Q16V34</accession>
<gene>
    <name evidence="14" type="ORF">AaeL_AAEL009699</name>
</gene>
<evidence type="ECO:0000256" key="4">
    <source>
        <dbReference type="ARBA" id="ARBA00004406"/>
    </source>
</evidence>
<keyword evidence="7" id="KW-0479">Metal-binding</keyword>
<keyword evidence="10" id="KW-0560">Oxidoreductase</keyword>
<dbReference type="AlphaFoldDB" id="Q16V34"/>
<evidence type="ECO:0000256" key="6">
    <source>
        <dbReference type="ARBA" id="ARBA00022617"/>
    </source>
</evidence>
<organism evidence="14 15">
    <name type="scientific">Aedes aegypti</name>
    <name type="common">Yellowfever mosquito</name>
    <name type="synonym">Culex aegypti</name>
    <dbReference type="NCBI Taxonomy" id="7159"/>
    <lineage>
        <taxon>Eukaryota</taxon>
        <taxon>Metazoa</taxon>
        <taxon>Ecdysozoa</taxon>
        <taxon>Arthropoda</taxon>
        <taxon>Hexapoda</taxon>
        <taxon>Insecta</taxon>
        <taxon>Pterygota</taxon>
        <taxon>Neoptera</taxon>
        <taxon>Endopterygota</taxon>
        <taxon>Diptera</taxon>
        <taxon>Nematocera</taxon>
        <taxon>Culicoidea</taxon>
        <taxon>Culicidae</taxon>
        <taxon>Culicinae</taxon>
        <taxon>Aedini</taxon>
        <taxon>Aedes</taxon>
        <taxon>Stegomyia</taxon>
    </lineage>
</organism>
<evidence type="ECO:0000256" key="3">
    <source>
        <dbReference type="ARBA" id="ARBA00004174"/>
    </source>
</evidence>
<dbReference type="PhylomeDB" id="Q16V34"/>
<evidence type="ECO:0000256" key="2">
    <source>
        <dbReference type="ARBA" id="ARBA00003690"/>
    </source>
</evidence>
<dbReference type="GO" id="GO:0020037">
    <property type="term" value="F:heme binding"/>
    <property type="evidence" value="ECO:0007669"/>
    <property type="project" value="InterPro"/>
</dbReference>
<keyword evidence="12" id="KW-0503">Monooxygenase</keyword>
<reference evidence="14" key="3">
    <citation type="submission" date="2012-09" db="EMBL/GenBank/DDBJ databases">
        <authorList>
            <consortium name="VectorBase"/>
        </authorList>
    </citation>
    <scope>NUCLEOTIDE SEQUENCE</scope>
    <source>
        <strain evidence="14">Liverpool</strain>
    </source>
</reference>
<keyword evidence="9" id="KW-0492">Microsome</keyword>
<keyword evidence="11" id="KW-0408">Iron</keyword>
<evidence type="ECO:0000256" key="8">
    <source>
        <dbReference type="ARBA" id="ARBA00022824"/>
    </source>
</evidence>
<dbReference type="PANTHER" id="PTHR24292:SF54">
    <property type="entry name" value="CYP9F3-RELATED"/>
    <property type="match status" value="1"/>
</dbReference>
<comment type="cofactor">
    <cofactor evidence="1">
        <name>heme</name>
        <dbReference type="ChEBI" id="CHEBI:30413"/>
    </cofactor>
</comment>
<protein>
    <submittedName>
        <fullName evidence="14">AAEL009699-PA</fullName>
    </submittedName>
</protein>
<dbReference type="InterPro" id="IPR001128">
    <property type="entry name" value="Cyt_P450"/>
</dbReference>
<dbReference type="Gene3D" id="1.10.630.10">
    <property type="entry name" value="Cytochrome P450"/>
    <property type="match status" value="1"/>
</dbReference>
<dbReference type="OMA" id="KHEMDEQ"/>
<evidence type="ECO:0000256" key="12">
    <source>
        <dbReference type="ARBA" id="ARBA00023033"/>
    </source>
</evidence>
<dbReference type="InterPro" id="IPR036396">
    <property type="entry name" value="Cyt_P450_sf"/>
</dbReference>
<proteinExistence type="inferred from homology"/>
<dbReference type="HOGENOM" id="CLU_1817370_0_0_1"/>
<evidence type="ECO:0000256" key="11">
    <source>
        <dbReference type="ARBA" id="ARBA00023004"/>
    </source>
</evidence>